<evidence type="ECO:0000313" key="1">
    <source>
        <dbReference type="EMBL" id="GAA4042233.1"/>
    </source>
</evidence>
<proteinExistence type="predicted"/>
<comment type="caution">
    <text evidence="1">The sequence shown here is derived from an EMBL/GenBank/DDBJ whole genome shotgun (WGS) entry which is preliminary data.</text>
</comment>
<name>A0ABP7UG21_9FLAO</name>
<keyword evidence="2" id="KW-1185">Reference proteome</keyword>
<protein>
    <submittedName>
        <fullName evidence="1">Uncharacterized protein</fullName>
    </submittedName>
</protein>
<dbReference type="EMBL" id="BAABCS010000003">
    <property type="protein sequence ID" value="GAA4042233.1"/>
    <property type="molecule type" value="Genomic_DNA"/>
</dbReference>
<evidence type="ECO:0000313" key="2">
    <source>
        <dbReference type="Proteomes" id="UP001500426"/>
    </source>
</evidence>
<gene>
    <name evidence="1" type="ORF">GCM10022388_03800</name>
</gene>
<dbReference type="RefSeq" id="WP_345089851.1">
    <property type="nucleotide sequence ID" value="NZ_BAABCS010000003.1"/>
</dbReference>
<organism evidence="1 2">
    <name type="scientific">Flavobacterium chungnamense</name>
    <dbReference type="NCBI Taxonomy" id="706182"/>
    <lineage>
        <taxon>Bacteria</taxon>
        <taxon>Pseudomonadati</taxon>
        <taxon>Bacteroidota</taxon>
        <taxon>Flavobacteriia</taxon>
        <taxon>Flavobacteriales</taxon>
        <taxon>Flavobacteriaceae</taxon>
        <taxon>Flavobacterium</taxon>
    </lineage>
</organism>
<dbReference type="Proteomes" id="UP001500426">
    <property type="component" value="Unassembled WGS sequence"/>
</dbReference>
<sequence>MISILKKIVTKLGGIDTSEKNHVDTFTENRILNVPGEQIASIENGGIWVDFQELSDYHFMNIIVVGKKKFKTFEGCELIFTSNNSELKLISDSKEIESDFSNVSNRWITQIAFDITNINIELIVNKEASQVGLNFKKDSEKFEIIK</sequence>
<accession>A0ABP7UG21</accession>
<reference evidence="2" key="1">
    <citation type="journal article" date="2019" name="Int. J. Syst. Evol. Microbiol.">
        <title>The Global Catalogue of Microorganisms (GCM) 10K type strain sequencing project: providing services to taxonomists for standard genome sequencing and annotation.</title>
        <authorList>
            <consortium name="The Broad Institute Genomics Platform"/>
            <consortium name="The Broad Institute Genome Sequencing Center for Infectious Disease"/>
            <person name="Wu L."/>
            <person name="Ma J."/>
        </authorList>
    </citation>
    <scope>NUCLEOTIDE SEQUENCE [LARGE SCALE GENOMIC DNA]</scope>
    <source>
        <strain evidence="2">JCM 17068</strain>
    </source>
</reference>